<evidence type="ECO:0000313" key="5">
    <source>
        <dbReference type="Proteomes" id="UP000242763"/>
    </source>
</evidence>
<dbReference type="EMBL" id="FORF01000036">
    <property type="protein sequence ID" value="SFJ62245.1"/>
    <property type="molecule type" value="Genomic_DNA"/>
</dbReference>
<dbReference type="NCBIfam" id="TIGR02607">
    <property type="entry name" value="antidote_HigA"/>
    <property type="match status" value="1"/>
</dbReference>
<name>A0A1I3STX3_9HYPH</name>
<dbReference type="CDD" id="cd00093">
    <property type="entry name" value="HTH_XRE"/>
    <property type="match status" value="1"/>
</dbReference>
<dbReference type="SUPFAM" id="SSF47413">
    <property type="entry name" value="lambda repressor-like DNA-binding domains"/>
    <property type="match status" value="1"/>
</dbReference>
<proteinExistence type="predicted"/>
<dbReference type="OrthoDB" id="7205516at2"/>
<dbReference type="AlphaFoldDB" id="A0A1I3STX3"/>
<dbReference type="InterPro" id="IPR013430">
    <property type="entry name" value="Toxin_antidote_HigA"/>
</dbReference>
<accession>A0A1I3STX3</accession>
<feature type="region of interest" description="Disordered" evidence="2">
    <location>
        <begin position="95"/>
        <end position="118"/>
    </location>
</feature>
<organism evidence="4 5">
    <name type="scientific">Aquamicrobium aerolatum DSM 21857</name>
    <dbReference type="NCBI Taxonomy" id="1121003"/>
    <lineage>
        <taxon>Bacteria</taxon>
        <taxon>Pseudomonadati</taxon>
        <taxon>Pseudomonadota</taxon>
        <taxon>Alphaproteobacteria</taxon>
        <taxon>Hyphomicrobiales</taxon>
        <taxon>Phyllobacteriaceae</taxon>
        <taxon>Aerobium</taxon>
    </lineage>
</organism>
<dbReference type="PROSITE" id="PS50943">
    <property type="entry name" value="HTH_CROC1"/>
    <property type="match status" value="1"/>
</dbReference>
<evidence type="ECO:0000313" key="4">
    <source>
        <dbReference type="EMBL" id="SFJ62245.1"/>
    </source>
</evidence>
<evidence type="ECO:0000256" key="1">
    <source>
        <dbReference type="ARBA" id="ARBA00023125"/>
    </source>
</evidence>
<gene>
    <name evidence="4" type="ORF">SAMN03080618_03476</name>
</gene>
<dbReference type="Proteomes" id="UP000242763">
    <property type="component" value="Unassembled WGS sequence"/>
</dbReference>
<dbReference type="GO" id="GO:0003677">
    <property type="term" value="F:DNA binding"/>
    <property type="evidence" value="ECO:0007669"/>
    <property type="project" value="UniProtKB-KW"/>
</dbReference>
<dbReference type="SMART" id="SM00530">
    <property type="entry name" value="HTH_XRE"/>
    <property type="match status" value="1"/>
</dbReference>
<dbReference type="InterPro" id="IPR010982">
    <property type="entry name" value="Lambda_DNA-bd_dom_sf"/>
</dbReference>
<dbReference type="InterPro" id="IPR001387">
    <property type="entry name" value="Cro/C1-type_HTH"/>
</dbReference>
<protein>
    <submittedName>
        <fullName evidence="4">Addiction module antidote protein, HigA family</fullName>
    </submittedName>
</protein>
<evidence type="ECO:0000259" key="3">
    <source>
        <dbReference type="PROSITE" id="PS50943"/>
    </source>
</evidence>
<dbReference type="Pfam" id="PF01381">
    <property type="entry name" value="HTH_3"/>
    <property type="match status" value="1"/>
</dbReference>
<evidence type="ECO:0000256" key="2">
    <source>
        <dbReference type="SAM" id="MobiDB-lite"/>
    </source>
</evidence>
<dbReference type="STRING" id="1121003.SAMN03080618_03476"/>
<dbReference type="PANTHER" id="PTHR36924">
    <property type="entry name" value="ANTITOXIN HIGA-1"/>
    <property type="match status" value="1"/>
</dbReference>
<feature type="domain" description="HTH cro/C1-type" evidence="3">
    <location>
        <begin position="19"/>
        <end position="74"/>
    </location>
</feature>
<keyword evidence="5" id="KW-1185">Reference proteome</keyword>
<dbReference type="Gene3D" id="1.10.260.40">
    <property type="entry name" value="lambda repressor-like DNA-binding domains"/>
    <property type="match status" value="1"/>
</dbReference>
<dbReference type="RefSeq" id="WP_091524976.1">
    <property type="nucleotide sequence ID" value="NZ_FORF01000036.1"/>
</dbReference>
<dbReference type="PANTHER" id="PTHR36924:SF1">
    <property type="entry name" value="ANTITOXIN HIGA-1"/>
    <property type="match status" value="1"/>
</dbReference>
<sequence>MAKFGEAALTRPGHPGPYIRAQVLDRFDLSVTDAAEAVGITRAAFSAFLNGRASLSADMALRIEKAFAISMAQLMHMQCDYDIAQAQAREGEISVPRFIPSQRPPNQPGLFEQKGDRK</sequence>
<reference evidence="5" key="1">
    <citation type="submission" date="2016-10" db="EMBL/GenBank/DDBJ databases">
        <authorList>
            <person name="Varghese N."/>
            <person name="Submissions S."/>
        </authorList>
    </citation>
    <scope>NUCLEOTIDE SEQUENCE [LARGE SCALE GENOMIC DNA]</scope>
    <source>
        <strain evidence="5">DSM 21857</strain>
    </source>
</reference>
<keyword evidence="1" id="KW-0238">DNA-binding</keyword>